<dbReference type="PANTHER" id="PTHR31659:SF9">
    <property type="entry name" value="PROTEIN: UPF0503-LIKE PROTEIN, PUTATIVE (DUF740)-RELATED"/>
    <property type="match status" value="1"/>
</dbReference>
<evidence type="ECO:0000313" key="3">
    <source>
        <dbReference type="Proteomes" id="UP000017836"/>
    </source>
</evidence>
<sequence>MDPESGSFYTCKKHPSQAFTGFCSTCLLERLSSVDPADRTLKHLSRAERDELLDGKSLESNGFSSATDEAGAKVEYPFTQSQRKSCEVRERITLLSLFHMNDNDGEHVTKSESQGEALTADKAGVSSFNGYESTEGVKTYDNVNGFSLIEHKTGVSSSNERPETVKEVKLNADGFSLIEDKKRVSFTKAGVSSSASFDKGVGADENFDASSDRVCSVNGYGNVKGRKINDLFQRTEVGRDVDSEIGVSGVTDGGGGKYGILREKNMSFWLATILSRKLQKWKVRSKSDKRGNHRGRACDAYSETMVECRGSCDCRASIDSSSASWEETRHSWDSKFYLKPIDLNGVNRDIPGFPSETGDSFLESSPLQSRKVGLNENNKLTDLKPCNDMRNITKVSPSPPTLDDDLKPISSEAVLRSPLRESQNLVSHCQGLTGSNQSRKSHGWGKGWSRTLSSPICGFVQKHETNNAEFCERRNVLERSLSGSWQELQRENHRERNRAHPSRGDFQSSSSVSSRTLHSVKSNGGGNQKKLQGLQPNLQKKDFIFGRSRSVHYASPSYIDSGLLRFYLTPLRSSRKKGRVRSSRSFSRGIMGFC</sequence>
<protein>
    <submittedName>
        <fullName evidence="2">Uncharacterized protein</fullName>
    </submittedName>
</protein>
<feature type="region of interest" description="Disordered" evidence="1">
    <location>
        <begin position="378"/>
        <end position="403"/>
    </location>
</feature>
<dbReference type="OMA" id="SECWHES"/>
<feature type="compositionally biased region" description="Low complexity" evidence="1">
    <location>
        <begin position="504"/>
        <end position="533"/>
    </location>
</feature>
<dbReference type="eggNOG" id="ENOG502RYY1">
    <property type="taxonomic scope" value="Eukaryota"/>
</dbReference>
<feature type="region of interest" description="Disordered" evidence="1">
    <location>
        <begin position="487"/>
        <end position="533"/>
    </location>
</feature>
<dbReference type="HOGENOM" id="CLU_021226_0_0_1"/>
<evidence type="ECO:0000256" key="1">
    <source>
        <dbReference type="SAM" id="MobiDB-lite"/>
    </source>
</evidence>
<organism evidence="2 3">
    <name type="scientific">Amborella trichopoda</name>
    <dbReference type="NCBI Taxonomy" id="13333"/>
    <lineage>
        <taxon>Eukaryota</taxon>
        <taxon>Viridiplantae</taxon>
        <taxon>Streptophyta</taxon>
        <taxon>Embryophyta</taxon>
        <taxon>Tracheophyta</taxon>
        <taxon>Spermatophyta</taxon>
        <taxon>Magnoliopsida</taxon>
        <taxon>Amborellales</taxon>
        <taxon>Amborellaceae</taxon>
        <taxon>Amborella</taxon>
    </lineage>
</organism>
<dbReference type="InterPro" id="IPR008004">
    <property type="entry name" value="OCTOPUS-like"/>
</dbReference>
<evidence type="ECO:0000313" key="2">
    <source>
        <dbReference type="EMBL" id="ERN10299.1"/>
    </source>
</evidence>
<dbReference type="KEGG" id="atr:18438470"/>
<dbReference type="Pfam" id="PF05340">
    <property type="entry name" value="DUF740"/>
    <property type="match status" value="2"/>
</dbReference>
<keyword evidence="3" id="KW-1185">Reference proteome</keyword>
<dbReference type="Gramene" id="ERN10299">
    <property type="protein sequence ID" value="ERN10299"/>
    <property type="gene ID" value="AMTR_s00177p00043080"/>
</dbReference>
<accession>W1PR51</accession>
<name>W1PR51_AMBTC</name>
<dbReference type="Proteomes" id="UP000017836">
    <property type="component" value="Unassembled WGS sequence"/>
</dbReference>
<dbReference type="OrthoDB" id="681577at2759"/>
<dbReference type="PANTHER" id="PTHR31659">
    <property type="entry name" value="PROTEIN: UPF0503-LIKE PROTEIN, PUTATIVE (DUF740)-RELATED"/>
    <property type="match status" value="1"/>
</dbReference>
<dbReference type="EMBL" id="KI392874">
    <property type="protein sequence ID" value="ERN10299.1"/>
    <property type="molecule type" value="Genomic_DNA"/>
</dbReference>
<proteinExistence type="predicted"/>
<gene>
    <name evidence="2" type="ORF">AMTR_s00177p00043080</name>
</gene>
<dbReference type="AlphaFoldDB" id="W1PR51"/>
<reference evidence="3" key="1">
    <citation type="journal article" date="2013" name="Science">
        <title>The Amborella genome and the evolution of flowering plants.</title>
        <authorList>
            <consortium name="Amborella Genome Project"/>
        </authorList>
    </citation>
    <scope>NUCLEOTIDE SEQUENCE [LARGE SCALE GENOMIC DNA]</scope>
</reference>